<gene>
    <name evidence="2" type="ORF">TESG_02239</name>
</gene>
<reference evidence="3" key="1">
    <citation type="journal article" date="2012" name="MBio">
        <title>Comparative genome analysis of Trichophyton rubrum and related dermatophytes reveals candidate genes involved in infection.</title>
        <authorList>
            <person name="Martinez D.A."/>
            <person name="Oliver B.G."/>
            <person name="Graeser Y."/>
            <person name="Goldberg J.M."/>
            <person name="Li W."/>
            <person name="Martinez-Rossi N.M."/>
            <person name="Monod M."/>
            <person name="Shelest E."/>
            <person name="Barton R.C."/>
            <person name="Birch E."/>
            <person name="Brakhage A.A."/>
            <person name="Chen Z."/>
            <person name="Gurr S.J."/>
            <person name="Heiman D."/>
            <person name="Heitman J."/>
            <person name="Kosti I."/>
            <person name="Rossi A."/>
            <person name="Saif S."/>
            <person name="Samalova M."/>
            <person name="Saunders C.W."/>
            <person name="Shea T."/>
            <person name="Summerbell R.C."/>
            <person name="Xu J."/>
            <person name="Young S."/>
            <person name="Zeng Q."/>
            <person name="Birren B.W."/>
            <person name="Cuomo C.A."/>
            <person name="White T.C."/>
        </authorList>
    </citation>
    <scope>NUCLEOTIDE SEQUENCE [LARGE SCALE GENOMIC DNA]</scope>
    <source>
        <strain evidence="3">CBS 112818</strain>
    </source>
</reference>
<accession>F2RTT4</accession>
<feature type="compositionally biased region" description="Basic residues" evidence="1">
    <location>
        <begin position="83"/>
        <end position="95"/>
    </location>
</feature>
<evidence type="ECO:0000256" key="1">
    <source>
        <dbReference type="SAM" id="MobiDB-lite"/>
    </source>
</evidence>
<protein>
    <submittedName>
        <fullName evidence="2">Uncharacterized protein</fullName>
    </submittedName>
</protein>
<evidence type="ECO:0000313" key="2">
    <source>
        <dbReference type="EMBL" id="EGD94733.1"/>
    </source>
</evidence>
<dbReference type="Proteomes" id="UP000009172">
    <property type="component" value="Unassembled WGS sequence"/>
</dbReference>
<organism evidence="2 3">
    <name type="scientific">Trichophyton tonsurans (strain CBS 112818)</name>
    <name type="common">Scalp ringworm fungus</name>
    <dbReference type="NCBI Taxonomy" id="647933"/>
    <lineage>
        <taxon>Eukaryota</taxon>
        <taxon>Fungi</taxon>
        <taxon>Dikarya</taxon>
        <taxon>Ascomycota</taxon>
        <taxon>Pezizomycotina</taxon>
        <taxon>Eurotiomycetes</taxon>
        <taxon>Eurotiomycetidae</taxon>
        <taxon>Onygenales</taxon>
        <taxon>Arthrodermataceae</taxon>
        <taxon>Trichophyton</taxon>
    </lineage>
</organism>
<dbReference type="AlphaFoldDB" id="F2RTT4"/>
<keyword evidence="3" id="KW-1185">Reference proteome</keyword>
<feature type="compositionally biased region" description="Basic and acidic residues" evidence="1">
    <location>
        <begin position="69"/>
        <end position="82"/>
    </location>
</feature>
<name>F2RTT4_TRIT1</name>
<feature type="region of interest" description="Disordered" evidence="1">
    <location>
        <begin position="45"/>
        <end position="98"/>
    </location>
</feature>
<dbReference type="HOGENOM" id="CLU_1564004_0_0_1"/>
<proteinExistence type="predicted"/>
<dbReference type="EMBL" id="GG698484">
    <property type="protein sequence ID" value="EGD94733.1"/>
    <property type="molecule type" value="Genomic_DNA"/>
</dbReference>
<sequence length="201" mass="22723">MQQNRLYQVGRSPIGEDAEDEQHQSEICEQSVVWNWPIALLAPTPAAPRRFGQGEDTKSKERAKKGRLRERERKRKNEEGKAKRGKEKRRARTGHARGTGDYDSYWPGLAVEQTSLPLRLRLRLSLSVCLLSVCLGQRLQSLRISISYAPFWGLRAQVPGSQGSSPRVSRGMYSSGHKSCVCLLSNPQRASIILLEGRWCH</sequence>
<evidence type="ECO:0000313" key="3">
    <source>
        <dbReference type="Proteomes" id="UP000009172"/>
    </source>
</evidence>
<feature type="region of interest" description="Disordered" evidence="1">
    <location>
        <begin position="1"/>
        <end position="26"/>
    </location>
</feature>